<keyword evidence="4" id="KW-0371">Homeobox</keyword>
<accession>A0A8S9UXQ7</accession>
<dbReference type="PROSITE" id="PS51253">
    <property type="entry name" value="HTH_CENPB"/>
    <property type="match status" value="1"/>
</dbReference>
<name>A0A8S9UXQ7_PHYIN</name>
<dbReference type="EMBL" id="JAACNO010000944">
    <property type="protein sequence ID" value="KAF4143914.1"/>
    <property type="molecule type" value="Genomic_DNA"/>
</dbReference>
<evidence type="ECO:0000259" key="2">
    <source>
        <dbReference type="PROSITE" id="PS51253"/>
    </source>
</evidence>
<reference evidence="4" key="1">
    <citation type="submission" date="2020-03" db="EMBL/GenBank/DDBJ databases">
        <title>Hybrid Assembly of Korean Phytophthora infestans isolates.</title>
        <authorList>
            <person name="Prokchorchik M."/>
            <person name="Lee Y."/>
            <person name="Seo J."/>
            <person name="Cho J.-H."/>
            <person name="Park Y.-E."/>
            <person name="Jang D.-C."/>
            <person name="Im J.-S."/>
            <person name="Choi J.-G."/>
            <person name="Park H.-J."/>
            <person name="Lee G.-B."/>
            <person name="Lee Y.-G."/>
            <person name="Hong S.-Y."/>
            <person name="Cho K."/>
            <person name="Sohn K.H."/>
        </authorList>
    </citation>
    <scope>NUCLEOTIDE SEQUENCE</scope>
    <source>
        <strain evidence="4">KR_2_A2</strain>
    </source>
</reference>
<dbReference type="InterPro" id="IPR006600">
    <property type="entry name" value="HTH_CenpB_DNA-bd_dom"/>
</dbReference>
<comment type="caution">
    <text evidence="4">The sequence shown here is derived from an EMBL/GenBank/DDBJ whole genome shotgun (WGS) entry which is preliminary data.</text>
</comment>
<protein>
    <submittedName>
        <fullName evidence="4">Putative homeodomain-like DNA binding domain-containing transcription factor</fullName>
    </submittedName>
</protein>
<gene>
    <name evidence="4" type="ORF">GN958_ATG06898</name>
    <name evidence="3" type="ORF">GN958_ATG20468</name>
</gene>
<evidence type="ECO:0000313" key="4">
    <source>
        <dbReference type="EMBL" id="KAF4143914.1"/>
    </source>
</evidence>
<keyword evidence="1 4" id="KW-0238">DNA-binding</keyword>
<dbReference type="Gene3D" id="1.10.10.60">
    <property type="entry name" value="Homeodomain-like"/>
    <property type="match status" value="1"/>
</dbReference>
<organism evidence="4 5">
    <name type="scientific">Phytophthora infestans</name>
    <name type="common">Potato late blight agent</name>
    <name type="synonym">Botrytis infestans</name>
    <dbReference type="NCBI Taxonomy" id="4787"/>
    <lineage>
        <taxon>Eukaryota</taxon>
        <taxon>Sar</taxon>
        <taxon>Stramenopiles</taxon>
        <taxon>Oomycota</taxon>
        <taxon>Peronosporomycetes</taxon>
        <taxon>Peronosporales</taxon>
        <taxon>Peronosporaceae</taxon>
        <taxon>Phytophthora</taxon>
    </lineage>
</organism>
<dbReference type="Proteomes" id="UP000704712">
    <property type="component" value="Unassembled WGS sequence"/>
</dbReference>
<evidence type="ECO:0000313" key="3">
    <source>
        <dbReference type="EMBL" id="KAF4130344.1"/>
    </source>
</evidence>
<feature type="domain" description="HTH CENPB-type" evidence="2">
    <location>
        <begin position="73"/>
        <end position="108"/>
    </location>
</feature>
<evidence type="ECO:0000313" key="5">
    <source>
        <dbReference type="Proteomes" id="UP000704712"/>
    </source>
</evidence>
<sequence length="108" mass="12362">MPSKPRALRVGNLTEGEKMQLYDKHKREPKLTQNQLAEWCRVKFSLEKAPVQGTISNILRRFKKSPAMLIAPDRKSNRAVTYPELDAALVFWVNDKQANSVPISDELI</sequence>
<dbReference type="AlphaFoldDB" id="A0A8S9UXQ7"/>
<evidence type="ECO:0000256" key="1">
    <source>
        <dbReference type="ARBA" id="ARBA00023125"/>
    </source>
</evidence>
<dbReference type="GO" id="GO:0003677">
    <property type="term" value="F:DNA binding"/>
    <property type="evidence" value="ECO:0007669"/>
    <property type="project" value="UniProtKB-KW"/>
</dbReference>
<proteinExistence type="predicted"/>
<dbReference type="EMBL" id="JAACNO010002857">
    <property type="protein sequence ID" value="KAF4130344.1"/>
    <property type="molecule type" value="Genomic_DNA"/>
</dbReference>